<keyword evidence="2" id="KW-1185">Reference proteome</keyword>
<dbReference type="Proteomes" id="UP001287356">
    <property type="component" value="Unassembled WGS sequence"/>
</dbReference>
<evidence type="ECO:0000313" key="2">
    <source>
        <dbReference type="Proteomes" id="UP001287356"/>
    </source>
</evidence>
<evidence type="ECO:0000313" key="1">
    <source>
        <dbReference type="EMBL" id="KAK3376298.1"/>
    </source>
</evidence>
<comment type="caution">
    <text evidence="1">The sequence shown here is derived from an EMBL/GenBank/DDBJ whole genome shotgun (WGS) entry which is preliminary data.</text>
</comment>
<dbReference type="EMBL" id="JAULSN010000003">
    <property type="protein sequence ID" value="KAK3376298.1"/>
    <property type="molecule type" value="Genomic_DNA"/>
</dbReference>
<name>A0AAE0KGF2_9PEZI</name>
<protein>
    <submittedName>
        <fullName evidence="1">Uncharacterized protein</fullName>
    </submittedName>
</protein>
<accession>A0AAE0KGF2</accession>
<organism evidence="1 2">
    <name type="scientific">Lasiosphaeria ovina</name>
    <dbReference type="NCBI Taxonomy" id="92902"/>
    <lineage>
        <taxon>Eukaryota</taxon>
        <taxon>Fungi</taxon>
        <taxon>Dikarya</taxon>
        <taxon>Ascomycota</taxon>
        <taxon>Pezizomycotina</taxon>
        <taxon>Sordariomycetes</taxon>
        <taxon>Sordariomycetidae</taxon>
        <taxon>Sordariales</taxon>
        <taxon>Lasiosphaeriaceae</taxon>
        <taxon>Lasiosphaeria</taxon>
    </lineage>
</organism>
<sequence length="113" mass="11667">MRIEWTISGPGKLYPGWGCNGTTADPLAAAAKQPLLRLVPHMPPAGGNEAGLYRFELDHSPGYFDTGNVSIAINCVGEACITPVQGSMTPMGNLTADDDGALGVANTCCSDDA</sequence>
<proteinExistence type="predicted"/>
<reference evidence="1" key="1">
    <citation type="journal article" date="2023" name="Mol. Phylogenet. Evol.">
        <title>Genome-scale phylogeny and comparative genomics of the fungal order Sordariales.</title>
        <authorList>
            <person name="Hensen N."/>
            <person name="Bonometti L."/>
            <person name="Westerberg I."/>
            <person name="Brannstrom I.O."/>
            <person name="Guillou S."/>
            <person name="Cros-Aarteil S."/>
            <person name="Calhoun S."/>
            <person name="Haridas S."/>
            <person name="Kuo A."/>
            <person name="Mondo S."/>
            <person name="Pangilinan J."/>
            <person name="Riley R."/>
            <person name="LaButti K."/>
            <person name="Andreopoulos B."/>
            <person name="Lipzen A."/>
            <person name="Chen C."/>
            <person name="Yan M."/>
            <person name="Daum C."/>
            <person name="Ng V."/>
            <person name="Clum A."/>
            <person name="Steindorff A."/>
            <person name="Ohm R.A."/>
            <person name="Martin F."/>
            <person name="Silar P."/>
            <person name="Natvig D.O."/>
            <person name="Lalanne C."/>
            <person name="Gautier V."/>
            <person name="Ament-Velasquez S.L."/>
            <person name="Kruys A."/>
            <person name="Hutchinson M.I."/>
            <person name="Powell A.J."/>
            <person name="Barry K."/>
            <person name="Miller A.N."/>
            <person name="Grigoriev I.V."/>
            <person name="Debuchy R."/>
            <person name="Gladieux P."/>
            <person name="Hiltunen Thoren M."/>
            <person name="Johannesson H."/>
        </authorList>
    </citation>
    <scope>NUCLEOTIDE SEQUENCE</scope>
    <source>
        <strain evidence="1">CBS 958.72</strain>
    </source>
</reference>
<gene>
    <name evidence="1" type="ORF">B0T24DRAFT_699721</name>
</gene>
<dbReference type="AlphaFoldDB" id="A0AAE0KGF2"/>
<reference evidence="1" key="2">
    <citation type="submission" date="2023-06" db="EMBL/GenBank/DDBJ databases">
        <authorList>
            <consortium name="Lawrence Berkeley National Laboratory"/>
            <person name="Haridas S."/>
            <person name="Hensen N."/>
            <person name="Bonometti L."/>
            <person name="Westerberg I."/>
            <person name="Brannstrom I.O."/>
            <person name="Guillou S."/>
            <person name="Cros-Aarteil S."/>
            <person name="Calhoun S."/>
            <person name="Kuo A."/>
            <person name="Mondo S."/>
            <person name="Pangilinan J."/>
            <person name="Riley R."/>
            <person name="Labutti K."/>
            <person name="Andreopoulos B."/>
            <person name="Lipzen A."/>
            <person name="Chen C."/>
            <person name="Yanf M."/>
            <person name="Daum C."/>
            <person name="Ng V."/>
            <person name="Clum A."/>
            <person name="Steindorff A."/>
            <person name="Ohm R."/>
            <person name="Martin F."/>
            <person name="Silar P."/>
            <person name="Natvig D."/>
            <person name="Lalanne C."/>
            <person name="Gautier V."/>
            <person name="Ament-Velasquez S.L."/>
            <person name="Kruys A."/>
            <person name="Hutchinson M.I."/>
            <person name="Powell A.J."/>
            <person name="Barry K."/>
            <person name="Miller A.N."/>
            <person name="Grigoriev I.V."/>
            <person name="Debuchy R."/>
            <person name="Gladieux P."/>
            <person name="Thoren M.H."/>
            <person name="Johannesson H."/>
        </authorList>
    </citation>
    <scope>NUCLEOTIDE SEQUENCE</scope>
    <source>
        <strain evidence="1">CBS 958.72</strain>
    </source>
</reference>